<dbReference type="Proteomes" id="UP000261111">
    <property type="component" value="Unassembled WGS sequence"/>
</dbReference>
<dbReference type="AlphaFoldDB" id="A0A3E2X1G2"/>
<dbReference type="PANTHER" id="PTHR43328:SF1">
    <property type="entry name" value="N-ACETYLTRANSFERASE DOMAIN-CONTAINING PROTEIN"/>
    <property type="match status" value="1"/>
</dbReference>
<dbReference type="EMBL" id="QVIA01000002">
    <property type="protein sequence ID" value="RGC35118.1"/>
    <property type="molecule type" value="Genomic_DNA"/>
</dbReference>
<feature type="domain" description="N-acetyltransferase" evidence="1">
    <location>
        <begin position="16"/>
        <end position="167"/>
    </location>
</feature>
<protein>
    <submittedName>
        <fullName evidence="2">N-acetyltransferase</fullName>
    </submittedName>
</protein>
<proteinExistence type="predicted"/>
<keyword evidence="2" id="KW-0808">Transferase</keyword>
<evidence type="ECO:0000313" key="3">
    <source>
        <dbReference type="Proteomes" id="UP000261111"/>
    </source>
</evidence>
<dbReference type="SUPFAM" id="SSF55729">
    <property type="entry name" value="Acyl-CoA N-acyltransferases (Nat)"/>
    <property type="match status" value="1"/>
</dbReference>
<reference evidence="2 3" key="1">
    <citation type="submission" date="2018-08" db="EMBL/GenBank/DDBJ databases">
        <title>A genome reference for cultivated species of the human gut microbiota.</title>
        <authorList>
            <person name="Zou Y."/>
            <person name="Xue W."/>
            <person name="Luo G."/>
        </authorList>
    </citation>
    <scope>NUCLEOTIDE SEQUENCE [LARGE SCALE GENOMIC DNA]</scope>
    <source>
        <strain evidence="2 3">AF19-21</strain>
    </source>
</reference>
<dbReference type="InterPro" id="IPR000182">
    <property type="entry name" value="GNAT_dom"/>
</dbReference>
<sequence>MEFVLDNWNEKYIDDVAFYANNEKIACNLRNAFPYPYTREDAQGYVLSCAADSGERQLCRAIVVEGHAVGSIGIFLGTDVYEKSAELGYWLAEEFWGKGIMSAAVGQLCQAAFERFDIVRIYAEPFAHNTGSRRVLERNGFTLEGIMRNGVFKSGKVFDYCMYALLRK</sequence>
<accession>A0A3E2X1G2</accession>
<dbReference type="GeneID" id="93335670"/>
<gene>
    <name evidence="2" type="ORF">DWX41_02735</name>
</gene>
<dbReference type="GO" id="GO:0016747">
    <property type="term" value="F:acyltransferase activity, transferring groups other than amino-acyl groups"/>
    <property type="evidence" value="ECO:0007669"/>
    <property type="project" value="InterPro"/>
</dbReference>
<dbReference type="Gene3D" id="3.40.630.30">
    <property type="match status" value="1"/>
</dbReference>
<dbReference type="PANTHER" id="PTHR43328">
    <property type="entry name" value="ACETYLTRANSFERASE-RELATED"/>
    <property type="match status" value="1"/>
</dbReference>
<evidence type="ECO:0000313" key="2">
    <source>
        <dbReference type="EMBL" id="RGC35118.1"/>
    </source>
</evidence>
<dbReference type="Pfam" id="PF13302">
    <property type="entry name" value="Acetyltransf_3"/>
    <property type="match status" value="1"/>
</dbReference>
<name>A0A3E2X1G2_9FIRM</name>
<dbReference type="PROSITE" id="PS51186">
    <property type="entry name" value="GNAT"/>
    <property type="match status" value="1"/>
</dbReference>
<comment type="caution">
    <text evidence="2">The sequence shown here is derived from an EMBL/GenBank/DDBJ whole genome shotgun (WGS) entry which is preliminary data.</text>
</comment>
<dbReference type="RefSeq" id="WP_025656094.1">
    <property type="nucleotide sequence ID" value="NZ_QVIA01000002.1"/>
</dbReference>
<organism evidence="2 3">
    <name type="scientific">Hungatella hathewayi</name>
    <dbReference type="NCBI Taxonomy" id="154046"/>
    <lineage>
        <taxon>Bacteria</taxon>
        <taxon>Bacillati</taxon>
        <taxon>Bacillota</taxon>
        <taxon>Clostridia</taxon>
        <taxon>Lachnospirales</taxon>
        <taxon>Lachnospiraceae</taxon>
        <taxon>Hungatella</taxon>
    </lineage>
</organism>
<evidence type="ECO:0000259" key="1">
    <source>
        <dbReference type="PROSITE" id="PS51186"/>
    </source>
</evidence>
<dbReference type="InterPro" id="IPR016181">
    <property type="entry name" value="Acyl_CoA_acyltransferase"/>
</dbReference>